<keyword evidence="2" id="KW-0966">Cell projection</keyword>
<dbReference type="Pfam" id="PF03646">
    <property type="entry name" value="FlaG"/>
    <property type="match status" value="1"/>
</dbReference>
<dbReference type="AlphaFoldDB" id="A0A840QPX8"/>
<protein>
    <submittedName>
        <fullName evidence="2">Flagellar protein FlaG</fullName>
    </submittedName>
</protein>
<proteinExistence type="predicted"/>
<evidence type="ECO:0000313" key="2">
    <source>
        <dbReference type="EMBL" id="MBB5173398.1"/>
    </source>
</evidence>
<sequence length="104" mass="12213">MSSDRKGHEGEKTVSESIRETVKKGQDQSWDRETLEEKVEGMNEFMAKNFRDLEFQIHDQLDRVYVQVMERGTDEIIREVPPEKFLDMVASMMESVGMLVDERL</sequence>
<dbReference type="RefSeq" id="WP_246421541.1">
    <property type="nucleotide sequence ID" value="NZ_JACHHB010000006.1"/>
</dbReference>
<dbReference type="InterPro" id="IPR035924">
    <property type="entry name" value="FlaG-like_sf"/>
</dbReference>
<dbReference type="PANTHER" id="PTHR37166:SF1">
    <property type="entry name" value="PROTEIN FLAG"/>
    <property type="match status" value="1"/>
</dbReference>
<reference evidence="2 3" key="1">
    <citation type="submission" date="2020-08" db="EMBL/GenBank/DDBJ databases">
        <title>Genomic Encyclopedia of Type Strains, Phase IV (KMG-IV): sequencing the most valuable type-strain genomes for metagenomic binning, comparative biology and taxonomic classification.</title>
        <authorList>
            <person name="Goeker M."/>
        </authorList>
    </citation>
    <scope>NUCLEOTIDE SEQUENCE [LARGE SCALE GENOMIC DNA]</scope>
    <source>
        <strain evidence="2 3">DSM 24696</strain>
    </source>
</reference>
<comment type="caution">
    <text evidence="2">The sequence shown here is derived from an EMBL/GenBank/DDBJ whole genome shotgun (WGS) entry which is preliminary data.</text>
</comment>
<evidence type="ECO:0000256" key="1">
    <source>
        <dbReference type="SAM" id="MobiDB-lite"/>
    </source>
</evidence>
<feature type="region of interest" description="Disordered" evidence="1">
    <location>
        <begin position="1"/>
        <end position="33"/>
    </location>
</feature>
<dbReference type="Proteomes" id="UP000551878">
    <property type="component" value="Unassembled WGS sequence"/>
</dbReference>
<keyword evidence="2" id="KW-0969">Cilium</keyword>
<gene>
    <name evidence="2" type="ORF">HNQ41_001585</name>
</gene>
<evidence type="ECO:0000313" key="3">
    <source>
        <dbReference type="Proteomes" id="UP000551878"/>
    </source>
</evidence>
<organism evidence="2 3">
    <name type="scientific">Texcoconibacillus texcoconensis</name>
    <dbReference type="NCBI Taxonomy" id="1095777"/>
    <lineage>
        <taxon>Bacteria</taxon>
        <taxon>Bacillati</taxon>
        <taxon>Bacillota</taxon>
        <taxon>Bacilli</taxon>
        <taxon>Bacillales</taxon>
        <taxon>Bacillaceae</taxon>
        <taxon>Texcoconibacillus</taxon>
    </lineage>
</organism>
<keyword evidence="2" id="KW-0282">Flagellum</keyword>
<dbReference type="Gene3D" id="3.30.160.170">
    <property type="entry name" value="FlaG-like"/>
    <property type="match status" value="1"/>
</dbReference>
<dbReference type="SUPFAM" id="SSF160214">
    <property type="entry name" value="FlaG-like"/>
    <property type="match status" value="1"/>
</dbReference>
<keyword evidence="3" id="KW-1185">Reference proteome</keyword>
<name>A0A840QPX8_9BACI</name>
<accession>A0A840QPX8</accession>
<dbReference type="InterPro" id="IPR005186">
    <property type="entry name" value="FlaG"/>
</dbReference>
<dbReference type="PANTHER" id="PTHR37166">
    <property type="entry name" value="PROTEIN FLAG"/>
    <property type="match status" value="1"/>
</dbReference>
<dbReference type="EMBL" id="JACHHB010000006">
    <property type="protein sequence ID" value="MBB5173398.1"/>
    <property type="molecule type" value="Genomic_DNA"/>
</dbReference>